<dbReference type="GO" id="GO:0005615">
    <property type="term" value="C:extracellular space"/>
    <property type="evidence" value="ECO:0007669"/>
    <property type="project" value="TreeGrafter"/>
</dbReference>
<dbReference type="InterPro" id="IPR050373">
    <property type="entry name" value="Fibrinogen_C-term_domain"/>
</dbReference>
<keyword evidence="5" id="KW-1185">Reference proteome</keyword>
<dbReference type="InterPro" id="IPR020837">
    <property type="entry name" value="Fibrinogen_CS"/>
</dbReference>
<dbReference type="KEGG" id="bman:114246882"/>
<dbReference type="PANTHER" id="PTHR19143">
    <property type="entry name" value="FIBRINOGEN/TENASCIN/ANGIOPOEITIN"/>
    <property type="match status" value="1"/>
</dbReference>
<dbReference type="CDD" id="cd00087">
    <property type="entry name" value="FReD"/>
    <property type="match status" value="1"/>
</dbReference>
<evidence type="ECO:0000259" key="4">
    <source>
        <dbReference type="PROSITE" id="PS51406"/>
    </source>
</evidence>
<gene>
    <name evidence="6" type="primary">LOC114246882</name>
</gene>
<dbReference type="PANTHER" id="PTHR19143:SF458">
    <property type="entry name" value="FIBRINOGEN C-TERMINAL DOMAIN-CONTAINING PROTEIN-RELATED"/>
    <property type="match status" value="1"/>
</dbReference>
<dbReference type="AlphaFoldDB" id="A0A6J2K160"/>
<dbReference type="InterPro" id="IPR014716">
    <property type="entry name" value="Fibrinogen_a/b/g_C_1"/>
</dbReference>
<protein>
    <submittedName>
        <fullName evidence="6">Microfibril-associated glycoprotein 4-like</fullName>
    </submittedName>
</protein>
<accession>A0A6J2K160</accession>
<evidence type="ECO:0000256" key="1">
    <source>
        <dbReference type="ARBA" id="ARBA00023157"/>
    </source>
</evidence>
<dbReference type="GO" id="GO:0030246">
    <property type="term" value="F:carbohydrate binding"/>
    <property type="evidence" value="ECO:0007669"/>
    <property type="project" value="UniProtKB-ARBA"/>
</dbReference>
<sequence>MRQRLEDNTVMRVSGTEYQTDPSLDTKLSVLESNTKSILSGVESILTVISEVKNRQYTKPLARSDMVHPSSREAISIISEFRKSLREHKTRKCDCRSERVDRSERYPTDCFEIQMQGFNVSGIYKIKPDDMDSFYVLCDLSTAGGGWTVFQNRFDGSQDFYKGWSDYVNGFGNLAGEFWLGLEKVSFLTNQKLYELRIELEAQNGPEVFASYSVFTVGPEEEGYRISTLGTYYGTAGDSLSYHAGQKFSTFDVDNDEWKDGSCAQEHGGAWWYKECDKSNLNGKYSTTTEENKGQSIYWISFKVPNYPLSKTKMMIRPLPAKRPTDFIDNSRKISDGSKKKPLPEKQSRVKDMKTKYDVKHNHPMYRYDEHTHSDAFFPNYA</sequence>
<feature type="domain" description="Fibrinogen C-terminal" evidence="4">
    <location>
        <begin position="101"/>
        <end position="320"/>
    </location>
</feature>
<dbReference type="OrthoDB" id="6145874at2759"/>
<keyword evidence="1" id="KW-1015">Disulfide bond</keyword>
<dbReference type="Gene3D" id="3.90.215.10">
    <property type="entry name" value="Gamma Fibrinogen, chain A, domain 1"/>
    <property type="match status" value="1"/>
</dbReference>
<dbReference type="Pfam" id="PF00147">
    <property type="entry name" value="Fibrinogen_C"/>
    <property type="match status" value="1"/>
</dbReference>
<dbReference type="InterPro" id="IPR002181">
    <property type="entry name" value="Fibrinogen_a/b/g_C_dom"/>
</dbReference>
<organism evidence="5 6">
    <name type="scientific">Bombyx mandarina</name>
    <name type="common">Wild silk moth</name>
    <name type="synonym">Wild silkworm</name>
    <dbReference type="NCBI Taxonomy" id="7092"/>
    <lineage>
        <taxon>Eukaryota</taxon>
        <taxon>Metazoa</taxon>
        <taxon>Ecdysozoa</taxon>
        <taxon>Arthropoda</taxon>
        <taxon>Hexapoda</taxon>
        <taxon>Insecta</taxon>
        <taxon>Pterygota</taxon>
        <taxon>Neoptera</taxon>
        <taxon>Endopterygota</taxon>
        <taxon>Lepidoptera</taxon>
        <taxon>Glossata</taxon>
        <taxon>Ditrysia</taxon>
        <taxon>Bombycoidea</taxon>
        <taxon>Bombycidae</taxon>
        <taxon>Bombycinae</taxon>
        <taxon>Bombyx</taxon>
    </lineage>
</organism>
<reference evidence="6" key="1">
    <citation type="submission" date="2025-08" db="UniProtKB">
        <authorList>
            <consortium name="RefSeq"/>
        </authorList>
    </citation>
    <scope>IDENTIFICATION</scope>
    <source>
        <tissue evidence="6">Silk gland</tissue>
    </source>
</reference>
<dbReference type="FunFam" id="3.90.215.10:FF:000001">
    <property type="entry name" value="Tenascin isoform 1"/>
    <property type="match status" value="1"/>
</dbReference>
<evidence type="ECO:0000256" key="3">
    <source>
        <dbReference type="SAM" id="MobiDB-lite"/>
    </source>
</evidence>
<name>A0A6J2K160_BOMMA</name>
<dbReference type="GeneID" id="114246882"/>
<dbReference type="InterPro" id="IPR036056">
    <property type="entry name" value="Fibrinogen-like_C"/>
</dbReference>
<evidence type="ECO:0000313" key="5">
    <source>
        <dbReference type="Proteomes" id="UP000504629"/>
    </source>
</evidence>
<feature type="region of interest" description="Disordered" evidence="3">
    <location>
        <begin position="323"/>
        <end position="352"/>
    </location>
</feature>
<dbReference type="NCBIfam" id="NF040941">
    <property type="entry name" value="GGGWT_bact"/>
    <property type="match status" value="1"/>
</dbReference>
<evidence type="ECO:0000256" key="2">
    <source>
        <dbReference type="ARBA" id="ARBA00053344"/>
    </source>
</evidence>
<dbReference type="SMART" id="SM00186">
    <property type="entry name" value="FBG"/>
    <property type="match status" value="1"/>
</dbReference>
<comment type="function">
    <text evidence="2">Lectin involved in innate immunity. Agglutinates all types of human erythrocytes, Gram-positive and Gram-negative bacteria. Has a stronger agglutinating activity towards Gram-negative bacteria than towards Gram-positive bacteria. Specifically recognizes acetyl group-containing substances on agglutinated cells. The hemagglutinating activity was inhibited by EDTA, acetyl group-containing mono- and disaccharides, N-acetyl derivatives of amino acids, other acetyl group-containing substances, propionamide and benzamide. Enhances the antimicrobial activity of big defensin against Gram-positive bacteria but not against Gram-negative bacteria.</text>
</comment>
<dbReference type="PROSITE" id="PS51406">
    <property type="entry name" value="FIBRINOGEN_C_2"/>
    <property type="match status" value="1"/>
</dbReference>
<proteinExistence type="predicted"/>
<dbReference type="PROSITE" id="PS00514">
    <property type="entry name" value="FIBRINOGEN_C_1"/>
    <property type="match status" value="1"/>
</dbReference>
<dbReference type="Proteomes" id="UP000504629">
    <property type="component" value="Unplaced"/>
</dbReference>
<dbReference type="SUPFAM" id="SSF56496">
    <property type="entry name" value="Fibrinogen C-terminal domain-like"/>
    <property type="match status" value="1"/>
</dbReference>
<evidence type="ECO:0000313" key="6">
    <source>
        <dbReference type="RefSeq" id="XP_028035413.1"/>
    </source>
</evidence>
<dbReference type="RefSeq" id="XP_028035413.1">
    <property type="nucleotide sequence ID" value="XM_028179612.1"/>
</dbReference>